<proteinExistence type="predicted"/>
<dbReference type="Gene3D" id="2.60.120.260">
    <property type="entry name" value="Galactose-binding domain-like"/>
    <property type="match status" value="1"/>
</dbReference>
<feature type="domain" description="DUF7402" evidence="1">
    <location>
        <begin position="78"/>
        <end position="154"/>
    </location>
</feature>
<dbReference type="InterPro" id="IPR055826">
    <property type="entry name" value="DUF7402"/>
</dbReference>
<reference evidence="2" key="1">
    <citation type="journal article" date="2023" name="Mol. Biol. Evol.">
        <title>Third-Generation Sequencing Reveals the Adaptive Role of the Epigenome in Three Deep-Sea Polychaetes.</title>
        <authorList>
            <person name="Perez M."/>
            <person name="Aroh O."/>
            <person name="Sun Y."/>
            <person name="Lan Y."/>
            <person name="Juniper S.K."/>
            <person name="Young C.R."/>
            <person name="Angers B."/>
            <person name="Qian P.Y."/>
        </authorList>
    </citation>
    <scope>NUCLEOTIDE SEQUENCE</scope>
    <source>
        <strain evidence="2">P08H-3</strain>
    </source>
</reference>
<protein>
    <recommendedName>
        <fullName evidence="1">DUF7402 domain-containing protein</fullName>
    </recommendedName>
</protein>
<gene>
    <name evidence="2" type="ORF">LSH36_342g02006</name>
</gene>
<dbReference type="AlphaFoldDB" id="A0AAD9JFK6"/>
<dbReference type="Pfam" id="PF24135">
    <property type="entry name" value="DUF7402"/>
    <property type="match status" value="1"/>
</dbReference>
<evidence type="ECO:0000259" key="1">
    <source>
        <dbReference type="Pfam" id="PF24135"/>
    </source>
</evidence>
<dbReference type="SUPFAM" id="SSF49785">
    <property type="entry name" value="Galactose-binding domain-like"/>
    <property type="match status" value="1"/>
</dbReference>
<organism evidence="2 3">
    <name type="scientific">Paralvinella palmiformis</name>
    <dbReference type="NCBI Taxonomy" id="53620"/>
    <lineage>
        <taxon>Eukaryota</taxon>
        <taxon>Metazoa</taxon>
        <taxon>Spiralia</taxon>
        <taxon>Lophotrochozoa</taxon>
        <taxon>Annelida</taxon>
        <taxon>Polychaeta</taxon>
        <taxon>Sedentaria</taxon>
        <taxon>Canalipalpata</taxon>
        <taxon>Terebellida</taxon>
        <taxon>Terebelliformia</taxon>
        <taxon>Alvinellidae</taxon>
        <taxon>Paralvinella</taxon>
    </lineage>
</organism>
<name>A0AAD9JFK6_9ANNE</name>
<sequence length="217" mass="24196">MTQLNSNESDGISLISYLKRNKDCKCVVYEEGNQCYLYGTSEGSIPLAAGHVAIVEIEREPTSAKDMNLCIQPDVYCDTSSYYSGYPCEAAIDGILVAGIGKEWASAGEMNGAWIKVTFPRWAVVKQMKVLHRCAVQDQYEEFFFEFSDKTITTGNVQCTTNTNSRICPQPERPSAITLLPPRMTKSIKLTGSKTCSQMTGSRGFREVMYIGRLIEY</sequence>
<accession>A0AAD9JFK6</accession>
<evidence type="ECO:0000313" key="3">
    <source>
        <dbReference type="Proteomes" id="UP001208570"/>
    </source>
</evidence>
<comment type="caution">
    <text evidence="2">The sequence shown here is derived from an EMBL/GenBank/DDBJ whole genome shotgun (WGS) entry which is preliminary data.</text>
</comment>
<evidence type="ECO:0000313" key="2">
    <source>
        <dbReference type="EMBL" id="KAK2152009.1"/>
    </source>
</evidence>
<dbReference type="InterPro" id="IPR008979">
    <property type="entry name" value="Galactose-bd-like_sf"/>
</dbReference>
<keyword evidence="3" id="KW-1185">Reference proteome</keyword>
<dbReference type="Proteomes" id="UP001208570">
    <property type="component" value="Unassembled WGS sequence"/>
</dbReference>
<dbReference type="EMBL" id="JAODUP010000342">
    <property type="protein sequence ID" value="KAK2152009.1"/>
    <property type="molecule type" value="Genomic_DNA"/>
</dbReference>